<keyword evidence="3" id="KW-1185">Reference proteome</keyword>
<dbReference type="Proteomes" id="UP001201873">
    <property type="component" value="Unassembled WGS sequence"/>
</dbReference>
<comment type="caution">
    <text evidence="2">The sequence shown here is derived from an EMBL/GenBank/DDBJ whole genome shotgun (WGS) entry which is preliminary data.</text>
</comment>
<reference evidence="2 3" key="1">
    <citation type="submission" date="2022-04" db="EMBL/GenBank/DDBJ databases">
        <title>Genome diversity in the genus Frankia.</title>
        <authorList>
            <person name="Carlos-Shanley C."/>
            <person name="Hahn D."/>
        </authorList>
    </citation>
    <scope>NUCLEOTIDE SEQUENCE [LARGE SCALE GENOMIC DNA]</scope>
    <source>
        <strain evidence="2 3">Ag45/Mut15</strain>
    </source>
</reference>
<evidence type="ECO:0000313" key="2">
    <source>
        <dbReference type="EMBL" id="MCK9878569.1"/>
    </source>
</evidence>
<dbReference type="RefSeq" id="WP_248826665.1">
    <property type="nucleotide sequence ID" value="NZ_JALKFT010000037.1"/>
</dbReference>
<organism evidence="2 3">
    <name type="scientific">Frankia umida</name>
    <dbReference type="NCBI Taxonomy" id="573489"/>
    <lineage>
        <taxon>Bacteria</taxon>
        <taxon>Bacillati</taxon>
        <taxon>Actinomycetota</taxon>
        <taxon>Actinomycetes</taxon>
        <taxon>Frankiales</taxon>
        <taxon>Frankiaceae</taxon>
        <taxon>Frankia</taxon>
    </lineage>
</organism>
<protein>
    <submittedName>
        <fullName evidence="2">Uncharacterized protein</fullName>
    </submittedName>
</protein>
<feature type="region of interest" description="Disordered" evidence="1">
    <location>
        <begin position="313"/>
        <end position="386"/>
    </location>
</feature>
<evidence type="ECO:0000313" key="3">
    <source>
        <dbReference type="Proteomes" id="UP001201873"/>
    </source>
</evidence>
<feature type="compositionally biased region" description="Low complexity" evidence="1">
    <location>
        <begin position="313"/>
        <end position="335"/>
    </location>
</feature>
<accession>A0ABT0K468</accession>
<name>A0ABT0K468_9ACTN</name>
<dbReference type="EMBL" id="JALKFT010000037">
    <property type="protein sequence ID" value="MCK9878569.1"/>
    <property type="molecule type" value="Genomic_DNA"/>
</dbReference>
<sequence>MSLAGARPRGPKAELENKSQLALLHHLHDLNQPYRVSYEMVVRKVWADDGDARVRRSRARDLSRQFRGDKEIDWHVVECYLELLFPDDHEERGAQLAHAHPLFVAAFGPEAADEADPGEDAAAEPSPEYVAELERQLAESRMRASLATALLVIVRSENATLRGRSVSFNWFDTAATTGDRALADRTSGNRAALGDRATPGGQPAPDRQPAPGGRTASGGHPPGDGAPHDPVTAPIARPPTRRNAHRHRRSPTVAPRPTPVSVSGRLYPSAAPTLAAAVAAAAAAARSTSAATNATSSTSVAGAFSTAAGRSTAAARGSGDASPAGPSASARTTSGRGAGVQPDGLSAPGIQSVGIPATGNRVSGNRGAASEPDILAAGPTRRRRGR</sequence>
<evidence type="ECO:0000256" key="1">
    <source>
        <dbReference type="SAM" id="MobiDB-lite"/>
    </source>
</evidence>
<feature type="compositionally biased region" description="Basic residues" evidence="1">
    <location>
        <begin position="239"/>
        <end position="250"/>
    </location>
</feature>
<gene>
    <name evidence="2" type="ORF">MXD59_22865</name>
</gene>
<proteinExistence type="predicted"/>
<feature type="region of interest" description="Disordered" evidence="1">
    <location>
        <begin position="181"/>
        <end position="264"/>
    </location>
</feature>